<protein>
    <recommendedName>
        <fullName evidence="1">C-type lectin domain-containing protein</fullName>
    </recommendedName>
</protein>
<comment type="caution">
    <text evidence="2">The sequence shown here is derived from an EMBL/GenBank/DDBJ whole genome shotgun (WGS) entry which is preliminary data.</text>
</comment>
<dbReference type="InterPro" id="IPR001304">
    <property type="entry name" value="C-type_lectin-like"/>
</dbReference>
<dbReference type="Gene3D" id="3.10.100.10">
    <property type="entry name" value="Mannose-Binding Protein A, subunit A"/>
    <property type="match status" value="1"/>
</dbReference>
<gene>
    <name evidence="2" type="ORF">B4U80_00997</name>
</gene>
<dbReference type="PROSITE" id="PS50041">
    <property type="entry name" value="C_TYPE_LECTIN_2"/>
    <property type="match status" value="1"/>
</dbReference>
<reference evidence="2 3" key="1">
    <citation type="journal article" date="2018" name="Gigascience">
        <title>Genomes of trombidid mites reveal novel predicted allergens and laterally-transferred genes associated with secondary metabolism.</title>
        <authorList>
            <person name="Dong X."/>
            <person name="Chaisiri K."/>
            <person name="Xia D."/>
            <person name="Armstrong S.D."/>
            <person name="Fang Y."/>
            <person name="Donnelly M.J."/>
            <person name="Kadowaki T."/>
            <person name="McGarry J.W."/>
            <person name="Darby A.C."/>
            <person name="Makepeace B.L."/>
        </authorList>
    </citation>
    <scope>NUCLEOTIDE SEQUENCE [LARGE SCALE GENOMIC DNA]</scope>
    <source>
        <strain evidence="2">UoL-UT</strain>
    </source>
</reference>
<keyword evidence="3" id="KW-1185">Reference proteome</keyword>
<dbReference type="Proteomes" id="UP000288716">
    <property type="component" value="Unassembled WGS sequence"/>
</dbReference>
<dbReference type="SUPFAM" id="SSF56436">
    <property type="entry name" value="C-type lectin-like"/>
    <property type="match status" value="1"/>
</dbReference>
<sequence length="63" mass="7511">MTQYNVSWVWLNAKQTENKSSTFEWVDGTDFDYSNWYVGEPNQVQKDYPLCIDMYKNGQCCKL</sequence>
<organism evidence="2 3">
    <name type="scientific">Leptotrombidium deliense</name>
    <dbReference type="NCBI Taxonomy" id="299467"/>
    <lineage>
        <taxon>Eukaryota</taxon>
        <taxon>Metazoa</taxon>
        <taxon>Ecdysozoa</taxon>
        <taxon>Arthropoda</taxon>
        <taxon>Chelicerata</taxon>
        <taxon>Arachnida</taxon>
        <taxon>Acari</taxon>
        <taxon>Acariformes</taxon>
        <taxon>Trombidiformes</taxon>
        <taxon>Prostigmata</taxon>
        <taxon>Anystina</taxon>
        <taxon>Parasitengona</taxon>
        <taxon>Trombiculoidea</taxon>
        <taxon>Trombiculidae</taxon>
        <taxon>Leptotrombidium</taxon>
    </lineage>
</organism>
<proteinExistence type="predicted"/>
<dbReference type="InterPro" id="IPR016186">
    <property type="entry name" value="C-type_lectin-like/link_sf"/>
</dbReference>
<feature type="domain" description="C-type lectin" evidence="1">
    <location>
        <begin position="1"/>
        <end position="59"/>
    </location>
</feature>
<dbReference type="EMBL" id="NCKV01012587">
    <property type="protein sequence ID" value="RWS21363.1"/>
    <property type="molecule type" value="Genomic_DNA"/>
</dbReference>
<evidence type="ECO:0000313" key="3">
    <source>
        <dbReference type="Proteomes" id="UP000288716"/>
    </source>
</evidence>
<dbReference type="InterPro" id="IPR016187">
    <property type="entry name" value="CTDL_fold"/>
</dbReference>
<accession>A0A443S1L5</accession>
<dbReference type="AlphaFoldDB" id="A0A443S1L5"/>
<dbReference type="VEuPathDB" id="VectorBase:LDEU010677"/>
<evidence type="ECO:0000313" key="2">
    <source>
        <dbReference type="EMBL" id="RWS21363.1"/>
    </source>
</evidence>
<evidence type="ECO:0000259" key="1">
    <source>
        <dbReference type="PROSITE" id="PS50041"/>
    </source>
</evidence>
<name>A0A443S1L5_9ACAR</name>
<dbReference type="OrthoDB" id="441660at2759"/>